<dbReference type="Pfam" id="PF01408">
    <property type="entry name" value="GFO_IDH_MocA"/>
    <property type="match status" value="1"/>
</dbReference>
<feature type="domain" description="Gfo/Idh/MocA-like oxidoreductase N-terminal" evidence="1">
    <location>
        <begin position="9"/>
        <end position="105"/>
    </location>
</feature>
<evidence type="ECO:0000313" key="2">
    <source>
        <dbReference type="EMBL" id="QFG03267.1"/>
    </source>
</evidence>
<dbReference type="PANTHER" id="PTHR43818">
    <property type="entry name" value="BCDNA.GH03377"/>
    <property type="match status" value="1"/>
</dbReference>
<dbReference type="InterPro" id="IPR036291">
    <property type="entry name" value="NAD(P)-bd_dom_sf"/>
</dbReference>
<evidence type="ECO:0000259" key="1">
    <source>
        <dbReference type="Pfam" id="PF01408"/>
    </source>
</evidence>
<dbReference type="InterPro" id="IPR000683">
    <property type="entry name" value="Gfo/Idh/MocA-like_OxRdtase_N"/>
</dbReference>
<dbReference type="RefSeq" id="WP_158067230.1">
    <property type="nucleotide sequence ID" value="NZ_CP042829.1"/>
</dbReference>
<sequence>MEVAGLRPLRIGLAGAGRAFERLYGPALARVPGMEVAALADPRPVALPGVRRWPSVEAMLAAAPLDGLLVLSPPSAHATQVEAGLAAGLAVLTEKPAALAAGEVDRWPEGGQFAAAYTRRGWEGYRRAKGATAPTWSFVLETDPAGWGAVDQPRLVHDLLPHAIDLAEWLTGSEIRDVRDVRGDKDRLEGVFELADGRTFGWRVAYGQRYREELRGDGRVLVRRPPRLPVPGRFRRREDIDGAARVLRAWAAQLRGTAESDDLLAGRAAVQRHAAILEAVERPAGGMRV</sequence>
<dbReference type="InterPro" id="IPR050463">
    <property type="entry name" value="Gfo/Idh/MocA_oxidrdct_glycsds"/>
</dbReference>
<dbReference type="Gene3D" id="3.40.50.720">
    <property type="entry name" value="NAD(P)-binding Rossmann-like Domain"/>
    <property type="match status" value="1"/>
</dbReference>
<organism evidence="2 3">
    <name type="scientific">Tepidiforma bonchosmolovskayae</name>
    <dbReference type="NCBI Taxonomy" id="2601677"/>
    <lineage>
        <taxon>Bacteria</taxon>
        <taxon>Bacillati</taxon>
        <taxon>Chloroflexota</taxon>
        <taxon>Tepidiformia</taxon>
        <taxon>Tepidiformales</taxon>
        <taxon>Tepidiformaceae</taxon>
        <taxon>Tepidiforma</taxon>
    </lineage>
</organism>
<dbReference type="EMBL" id="CP042829">
    <property type="protein sequence ID" value="QFG03267.1"/>
    <property type="molecule type" value="Genomic_DNA"/>
</dbReference>
<reference evidence="2 3" key="1">
    <citation type="submission" date="2019-10" db="EMBL/GenBank/DDBJ databases">
        <title>Thermopilla bonchosmolovskayae gen. nov., sp. nov., a moderately thermophilic Chloroflexi bacterium from a Chukotka hot spring (Arctic, Russia), representing a novel classis Thermopillaia, which include previously uncultivated lineage OLB14.</title>
        <authorList>
            <person name="Kochetkova T.V."/>
            <person name="Zayulina K.S."/>
            <person name="Zhigarkov V.S."/>
            <person name="Minaev N.V."/>
            <person name="Novikov A."/>
            <person name="Toshchakov S.V."/>
            <person name="Elcheninov A.G."/>
            <person name="Kublanov I.V."/>
        </authorList>
    </citation>
    <scope>NUCLEOTIDE SEQUENCE [LARGE SCALE GENOMIC DNA]</scope>
    <source>
        <strain evidence="2 3">3753O</strain>
    </source>
</reference>
<accession>A0ABX6C1W1</accession>
<gene>
    <name evidence="2" type="ORF">Tbon_08155</name>
</gene>
<keyword evidence="3" id="KW-1185">Reference proteome</keyword>
<dbReference type="SUPFAM" id="SSF51735">
    <property type="entry name" value="NAD(P)-binding Rossmann-fold domains"/>
    <property type="match status" value="1"/>
</dbReference>
<protein>
    <submittedName>
        <fullName evidence="2">Gfo/Idh/MocA family oxidoreductase</fullName>
    </submittedName>
</protein>
<evidence type="ECO:0000313" key="3">
    <source>
        <dbReference type="Proteomes" id="UP000326331"/>
    </source>
</evidence>
<proteinExistence type="predicted"/>
<name>A0ABX6C1W1_9CHLR</name>
<dbReference type="PANTHER" id="PTHR43818:SF7">
    <property type="entry name" value="DEHYDROGENASE"/>
    <property type="match status" value="1"/>
</dbReference>
<dbReference type="Proteomes" id="UP000326331">
    <property type="component" value="Chromosome"/>
</dbReference>